<evidence type="ECO:0008006" key="3">
    <source>
        <dbReference type="Google" id="ProtNLM"/>
    </source>
</evidence>
<protein>
    <recommendedName>
        <fullName evidence="3">Aminoglycoside phosphotransferase domain-containing protein</fullName>
    </recommendedName>
</protein>
<evidence type="ECO:0000313" key="2">
    <source>
        <dbReference type="Proteomes" id="UP001244011"/>
    </source>
</evidence>
<accession>A0AAJ0C4U2</accession>
<dbReference type="InterPro" id="IPR051678">
    <property type="entry name" value="AGP_Transferase"/>
</dbReference>
<dbReference type="EMBL" id="MU839007">
    <property type="protein sequence ID" value="KAK1767706.1"/>
    <property type="molecule type" value="Genomic_DNA"/>
</dbReference>
<proteinExistence type="predicted"/>
<dbReference type="RefSeq" id="XP_060283919.1">
    <property type="nucleotide sequence ID" value="XM_060431444.1"/>
</dbReference>
<comment type="caution">
    <text evidence="1">The sequence shown here is derived from an EMBL/GenBank/DDBJ whole genome shotgun (WGS) entry which is preliminary data.</text>
</comment>
<dbReference type="PANTHER" id="PTHR21310">
    <property type="entry name" value="AMINOGLYCOSIDE PHOSPHOTRANSFERASE-RELATED-RELATED"/>
    <property type="match status" value="1"/>
</dbReference>
<organism evidence="1 2">
    <name type="scientific">Phialemonium atrogriseum</name>
    <dbReference type="NCBI Taxonomy" id="1093897"/>
    <lineage>
        <taxon>Eukaryota</taxon>
        <taxon>Fungi</taxon>
        <taxon>Dikarya</taxon>
        <taxon>Ascomycota</taxon>
        <taxon>Pezizomycotina</taxon>
        <taxon>Sordariomycetes</taxon>
        <taxon>Sordariomycetidae</taxon>
        <taxon>Cephalothecales</taxon>
        <taxon>Cephalothecaceae</taxon>
        <taxon>Phialemonium</taxon>
    </lineage>
</organism>
<dbReference type="PANTHER" id="PTHR21310:SF15">
    <property type="entry name" value="AMINOGLYCOSIDE PHOSPHOTRANSFERASE DOMAIN-CONTAINING PROTEIN"/>
    <property type="match status" value="1"/>
</dbReference>
<gene>
    <name evidence="1" type="ORF">QBC33DRAFT_585666</name>
</gene>
<keyword evidence="2" id="KW-1185">Reference proteome</keyword>
<reference evidence="1" key="1">
    <citation type="submission" date="2023-06" db="EMBL/GenBank/DDBJ databases">
        <title>Genome-scale phylogeny and comparative genomics of the fungal order Sordariales.</title>
        <authorList>
            <consortium name="Lawrence Berkeley National Laboratory"/>
            <person name="Hensen N."/>
            <person name="Bonometti L."/>
            <person name="Westerberg I."/>
            <person name="Brannstrom I.O."/>
            <person name="Guillou S."/>
            <person name="Cros-Aarteil S."/>
            <person name="Calhoun S."/>
            <person name="Haridas S."/>
            <person name="Kuo A."/>
            <person name="Mondo S."/>
            <person name="Pangilinan J."/>
            <person name="Riley R."/>
            <person name="Labutti K."/>
            <person name="Andreopoulos B."/>
            <person name="Lipzen A."/>
            <person name="Chen C."/>
            <person name="Yanf M."/>
            <person name="Daum C."/>
            <person name="Ng V."/>
            <person name="Clum A."/>
            <person name="Steindorff A."/>
            <person name="Ohm R."/>
            <person name="Martin F."/>
            <person name="Silar P."/>
            <person name="Natvig D."/>
            <person name="Lalanne C."/>
            <person name="Gautier V."/>
            <person name="Ament-Velasquez S.L."/>
            <person name="Kruys A."/>
            <person name="Hutchinson M.I."/>
            <person name="Powell A.J."/>
            <person name="Barry K."/>
            <person name="Miller A.N."/>
            <person name="Grigoriev I.V."/>
            <person name="Debuchy R."/>
            <person name="Gladieux P."/>
            <person name="Thoren M.H."/>
            <person name="Johannesson H."/>
        </authorList>
    </citation>
    <scope>NUCLEOTIDE SEQUENCE</scope>
    <source>
        <strain evidence="1">8032-3</strain>
    </source>
</reference>
<name>A0AAJ0C4U2_9PEZI</name>
<sequence>MPGISMPAKRQKRNIFFHASFNLTPLLRLAERLRHQPSLNWTIFLEFDDGVEWVFRAPCSTYTAAQGVTGRLLASEAATLKYIREHTSIPVPEVFHYSHELSGLNSPATPARVLTEEEKGKIMRQLGCYARQLFSLRFPTIELLFERDEGYCIGECLSPGHVLQDRETIEDLPRRPFHHEPDYYSSLAVALLLHAEQLPMGHHVLRAPIPVPQEYPNFANKNRLQYSLASHLLRDSIIPCMIRPVSQSAPGFPLYRHDISLQNLFAFSSTVPPAHLLSTPGLPHPRDLEDRWMCNRVRLLEGRRDGLTFYAPGEPGCFTRLSLPGGALRRHSLPAILATRATTQEALELADELAADDEPKSEVRWQEKEYFDAVGAKRLALAHKVTLVAEMNSRFVADGRLWRWIDAVMVYYDDSG</sequence>
<dbReference type="Proteomes" id="UP001244011">
    <property type="component" value="Unassembled WGS sequence"/>
</dbReference>
<evidence type="ECO:0000313" key="1">
    <source>
        <dbReference type="EMBL" id="KAK1767706.1"/>
    </source>
</evidence>
<dbReference type="AlphaFoldDB" id="A0AAJ0C4U2"/>
<dbReference type="GeneID" id="85314631"/>